<evidence type="ECO:0000313" key="1">
    <source>
        <dbReference type="EMBL" id="CAB4123795.1"/>
    </source>
</evidence>
<protein>
    <submittedName>
        <fullName evidence="1">Uncharacterized protein</fullName>
    </submittedName>
</protein>
<proteinExistence type="predicted"/>
<name>A0A6J5KRG5_9CAUD</name>
<sequence length="46" mass="4585">MAFGFSLSLPALKPSSGGGGGVSTGILLSNGIDFLLLENGDYLLQG</sequence>
<gene>
    <name evidence="1" type="ORF">UFOVP48_84</name>
</gene>
<dbReference type="EMBL" id="LR796172">
    <property type="protein sequence ID" value="CAB4123795.1"/>
    <property type="molecule type" value="Genomic_DNA"/>
</dbReference>
<organism evidence="1">
    <name type="scientific">uncultured Caudovirales phage</name>
    <dbReference type="NCBI Taxonomy" id="2100421"/>
    <lineage>
        <taxon>Viruses</taxon>
        <taxon>Duplodnaviria</taxon>
        <taxon>Heunggongvirae</taxon>
        <taxon>Uroviricota</taxon>
        <taxon>Caudoviricetes</taxon>
        <taxon>Peduoviridae</taxon>
        <taxon>Maltschvirus</taxon>
        <taxon>Maltschvirus maltsch</taxon>
    </lineage>
</organism>
<reference evidence="1" key="1">
    <citation type="submission" date="2020-04" db="EMBL/GenBank/DDBJ databases">
        <authorList>
            <person name="Chiriac C."/>
            <person name="Salcher M."/>
            <person name="Ghai R."/>
            <person name="Kavagutti S V."/>
        </authorList>
    </citation>
    <scope>NUCLEOTIDE SEQUENCE</scope>
</reference>
<accession>A0A6J5KRG5</accession>